<keyword evidence="3" id="KW-0489">Methyltransferase</keyword>
<gene>
    <name evidence="7" type="ORF">GCM10023322_62080</name>
</gene>
<dbReference type="Gene3D" id="3.40.50.150">
    <property type="entry name" value="Vaccinia Virus protein VP39"/>
    <property type="match status" value="1"/>
</dbReference>
<comment type="caution">
    <text evidence="7">The sequence shown here is derived from an EMBL/GenBank/DDBJ whole genome shotgun (WGS) entry which is preliminary data.</text>
</comment>
<feature type="domain" description="Tetrapyrrole methylase" evidence="6">
    <location>
        <begin position="48"/>
        <end position="174"/>
    </location>
</feature>
<dbReference type="Gene3D" id="3.40.1010.10">
    <property type="entry name" value="Cobalt-precorrin-4 Transmethylase, Domain 1"/>
    <property type="match status" value="1"/>
</dbReference>
<evidence type="ECO:0000259" key="6">
    <source>
        <dbReference type="Pfam" id="PF00590"/>
    </source>
</evidence>
<comment type="pathway">
    <text evidence="1">Cofactor biosynthesis; adenosylcobalamin biosynthesis.</text>
</comment>
<evidence type="ECO:0000256" key="2">
    <source>
        <dbReference type="ARBA" id="ARBA00022573"/>
    </source>
</evidence>
<dbReference type="PIRSF" id="PIRSF036428">
    <property type="entry name" value="CobL"/>
    <property type="match status" value="1"/>
</dbReference>
<evidence type="ECO:0000256" key="5">
    <source>
        <dbReference type="ARBA" id="ARBA00022691"/>
    </source>
</evidence>
<dbReference type="SUPFAM" id="SSF53790">
    <property type="entry name" value="Tetrapyrrole methylase"/>
    <property type="match status" value="1"/>
</dbReference>
<dbReference type="InterPro" id="IPR050714">
    <property type="entry name" value="Cobalamin_biosynth_MTase"/>
</dbReference>
<evidence type="ECO:0000313" key="8">
    <source>
        <dbReference type="Proteomes" id="UP001501570"/>
    </source>
</evidence>
<evidence type="ECO:0000256" key="1">
    <source>
        <dbReference type="ARBA" id="ARBA00004953"/>
    </source>
</evidence>
<keyword evidence="8" id="KW-1185">Reference proteome</keyword>
<dbReference type="Pfam" id="PF00590">
    <property type="entry name" value="TP_methylase"/>
    <property type="match status" value="1"/>
</dbReference>
<evidence type="ECO:0000256" key="3">
    <source>
        <dbReference type="ARBA" id="ARBA00022603"/>
    </source>
</evidence>
<evidence type="ECO:0000256" key="4">
    <source>
        <dbReference type="ARBA" id="ARBA00022679"/>
    </source>
</evidence>
<dbReference type="NCBIfam" id="TIGR02469">
    <property type="entry name" value="CbiT"/>
    <property type="match status" value="1"/>
</dbReference>
<dbReference type="Proteomes" id="UP001501570">
    <property type="component" value="Unassembled WGS sequence"/>
</dbReference>
<keyword evidence="2" id="KW-0169">Cobalamin biosynthesis</keyword>
<proteinExistence type="predicted"/>
<dbReference type="PANTHER" id="PTHR43182">
    <property type="entry name" value="COBALT-PRECORRIN-6B C(15)-METHYLTRANSFERASE (DECARBOXYLATING)"/>
    <property type="match status" value="1"/>
</dbReference>
<protein>
    <submittedName>
        <fullName evidence="7">Bifunctional cobalt-precorrin-7 (C(5))-methyltransferase/cobalt-precorrin-6B (C(15))-methyltransferase</fullName>
    </submittedName>
</protein>
<dbReference type="Gene3D" id="3.30.950.10">
    <property type="entry name" value="Methyltransferase, Cobalt-precorrin-4 Transmethylase, Domain 2"/>
    <property type="match status" value="1"/>
</dbReference>
<dbReference type="NCBIfam" id="TIGR02467">
    <property type="entry name" value="CbiE"/>
    <property type="match status" value="1"/>
</dbReference>
<keyword evidence="4" id="KW-0808">Transferase</keyword>
<dbReference type="InterPro" id="IPR014008">
    <property type="entry name" value="Cbl_synth_MTase_CbiT"/>
</dbReference>
<dbReference type="InterPro" id="IPR014777">
    <property type="entry name" value="4pyrrole_Mease_sub1"/>
</dbReference>
<evidence type="ECO:0000313" key="7">
    <source>
        <dbReference type="EMBL" id="GAA5195425.1"/>
    </source>
</evidence>
<sequence length="394" mass="39650">MRTVTVVGCPGVVPGTAAEPVAAATLIAGPERILSTVDNAAAERVVMGDVPAALDRIAGHDGPVVVLASGDPGFFGIVRALRRRGLDVDVRPAPSSVAVAFARIGMPWDDALVVSAHGRALRPAVNACRAYPKVAVLTGPGTGPAELGAALSGLPRRFVVAERLGAPGERITETDPVGAAAATWRDPNVVLVLAEAAADAPRPWLSGAPPAPDGWALPDDSFDHRDSMITKAEVRALALARLGPRLGDLVWDVGAGSGSVAVECARFGAAVLAVERDPAARATIHANAGRLGVEVAVVAGEAPGCLADLPDPDAVFVGGGGIEVLGACLARAPGRVVAAYAAVERVGPALTALSAGGYRAQGVQVQANRLSALPGGAHRLAATNPVYLVSGVLS</sequence>
<dbReference type="InterPro" id="IPR012818">
    <property type="entry name" value="CbiE"/>
</dbReference>
<dbReference type="InterPro" id="IPR000878">
    <property type="entry name" value="4pyrrol_Mease"/>
</dbReference>
<dbReference type="InterPro" id="IPR014776">
    <property type="entry name" value="4pyrrole_Mease_sub2"/>
</dbReference>
<dbReference type="RefSeq" id="WP_345635620.1">
    <property type="nucleotide sequence ID" value="NZ_BAABJQ010000024.1"/>
</dbReference>
<dbReference type="InterPro" id="IPR029063">
    <property type="entry name" value="SAM-dependent_MTases_sf"/>
</dbReference>
<dbReference type="SUPFAM" id="SSF53335">
    <property type="entry name" value="S-adenosyl-L-methionine-dependent methyltransferases"/>
    <property type="match status" value="1"/>
</dbReference>
<keyword evidence="5" id="KW-0949">S-adenosyl-L-methionine</keyword>
<dbReference type="InterPro" id="IPR035996">
    <property type="entry name" value="4pyrrol_Methylase_sf"/>
</dbReference>
<dbReference type="EMBL" id="BAABJQ010000024">
    <property type="protein sequence ID" value="GAA5195425.1"/>
    <property type="molecule type" value="Genomic_DNA"/>
</dbReference>
<name>A0ABP9SFK2_9ACTN</name>
<dbReference type="PANTHER" id="PTHR43182:SF1">
    <property type="entry name" value="COBALT-PRECORRIN-7 C(5)-METHYLTRANSFERASE"/>
    <property type="match status" value="1"/>
</dbReference>
<dbReference type="InterPro" id="IPR006365">
    <property type="entry name" value="Cbl_synth_CobL"/>
</dbReference>
<dbReference type="CDD" id="cd11644">
    <property type="entry name" value="Precorrin-6Y-MT"/>
    <property type="match status" value="1"/>
</dbReference>
<organism evidence="7 8">
    <name type="scientific">Rugosimonospora acidiphila</name>
    <dbReference type="NCBI Taxonomy" id="556531"/>
    <lineage>
        <taxon>Bacteria</taxon>
        <taxon>Bacillati</taxon>
        <taxon>Actinomycetota</taxon>
        <taxon>Actinomycetes</taxon>
        <taxon>Micromonosporales</taxon>
        <taxon>Micromonosporaceae</taxon>
        <taxon>Rugosimonospora</taxon>
    </lineage>
</organism>
<accession>A0ABP9SFK2</accession>
<reference evidence="8" key="1">
    <citation type="journal article" date="2019" name="Int. J. Syst. Evol. Microbiol.">
        <title>The Global Catalogue of Microorganisms (GCM) 10K type strain sequencing project: providing services to taxonomists for standard genome sequencing and annotation.</title>
        <authorList>
            <consortium name="The Broad Institute Genomics Platform"/>
            <consortium name="The Broad Institute Genome Sequencing Center for Infectious Disease"/>
            <person name="Wu L."/>
            <person name="Ma J."/>
        </authorList>
    </citation>
    <scope>NUCLEOTIDE SEQUENCE [LARGE SCALE GENOMIC DNA]</scope>
    <source>
        <strain evidence="8">JCM 18304</strain>
    </source>
</reference>